<feature type="non-terminal residue" evidence="1">
    <location>
        <position position="1"/>
    </location>
</feature>
<evidence type="ECO:0000313" key="1">
    <source>
        <dbReference type="EMBL" id="PON94162.1"/>
    </source>
</evidence>
<keyword evidence="2" id="KW-1185">Reference proteome</keyword>
<organism evidence="1 2">
    <name type="scientific">Trema orientale</name>
    <name type="common">Charcoal tree</name>
    <name type="synonym">Celtis orientalis</name>
    <dbReference type="NCBI Taxonomy" id="63057"/>
    <lineage>
        <taxon>Eukaryota</taxon>
        <taxon>Viridiplantae</taxon>
        <taxon>Streptophyta</taxon>
        <taxon>Embryophyta</taxon>
        <taxon>Tracheophyta</taxon>
        <taxon>Spermatophyta</taxon>
        <taxon>Magnoliopsida</taxon>
        <taxon>eudicotyledons</taxon>
        <taxon>Gunneridae</taxon>
        <taxon>Pentapetalae</taxon>
        <taxon>rosids</taxon>
        <taxon>fabids</taxon>
        <taxon>Rosales</taxon>
        <taxon>Cannabaceae</taxon>
        <taxon>Trema</taxon>
    </lineage>
</organism>
<name>A0A2P5F8P3_TREOI</name>
<evidence type="ECO:0000313" key="2">
    <source>
        <dbReference type="Proteomes" id="UP000237000"/>
    </source>
</evidence>
<proteinExistence type="predicted"/>
<accession>A0A2P5F8P3</accession>
<dbReference type="InParanoid" id="A0A2P5F8P3"/>
<sequence>PTGAAQWPAPGHWAWASTVVRGPVAGSPSRALLGLGPVLPGMAQWSWLGSFQRQAISRTVGGACSTRVVVSGPYRHDSAAIVFLKSFSSQ</sequence>
<dbReference type="AlphaFoldDB" id="A0A2P5F8P3"/>
<reference evidence="2" key="1">
    <citation type="submission" date="2016-06" db="EMBL/GenBank/DDBJ databases">
        <title>Parallel loss of symbiosis genes in relatives of nitrogen-fixing non-legume Parasponia.</title>
        <authorList>
            <person name="Van Velzen R."/>
            <person name="Holmer R."/>
            <person name="Bu F."/>
            <person name="Rutten L."/>
            <person name="Van Zeijl A."/>
            <person name="Liu W."/>
            <person name="Santuari L."/>
            <person name="Cao Q."/>
            <person name="Sharma T."/>
            <person name="Shen D."/>
            <person name="Roswanjaya Y."/>
            <person name="Wardhani T."/>
            <person name="Kalhor M.S."/>
            <person name="Jansen J."/>
            <person name="Van den Hoogen J."/>
            <person name="Gungor B."/>
            <person name="Hartog M."/>
            <person name="Hontelez J."/>
            <person name="Verver J."/>
            <person name="Yang W.-C."/>
            <person name="Schijlen E."/>
            <person name="Repin R."/>
            <person name="Schilthuizen M."/>
            <person name="Schranz E."/>
            <person name="Heidstra R."/>
            <person name="Miyata K."/>
            <person name="Fedorova E."/>
            <person name="Kohlen W."/>
            <person name="Bisseling T."/>
            <person name="Smit S."/>
            <person name="Geurts R."/>
        </authorList>
    </citation>
    <scope>NUCLEOTIDE SEQUENCE [LARGE SCALE GENOMIC DNA]</scope>
    <source>
        <strain evidence="2">cv. RG33-2</strain>
    </source>
</reference>
<protein>
    <submittedName>
        <fullName evidence="1">Uncharacterized protein</fullName>
    </submittedName>
</protein>
<comment type="caution">
    <text evidence="1">The sequence shown here is derived from an EMBL/GenBank/DDBJ whole genome shotgun (WGS) entry which is preliminary data.</text>
</comment>
<dbReference type="Proteomes" id="UP000237000">
    <property type="component" value="Unassembled WGS sequence"/>
</dbReference>
<gene>
    <name evidence="1" type="ORF">TorRG33x02_102010</name>
</gene>
<dbReference type="EMBL" id="JXTC01000054">
    <property type="protein sequence ID" value="PON94162.1"/>
    <property type="molecule type" value="Genomic_DNA"/>
</dbReference>